<evidence type="ECO:0000313" key="4">
    <source>
        <dbReference type="Proteomes" id="UP000242088"/>
    </source>
</evidence>
<comment type="caution">
    <text evidence="1">The sequence shown here is derived from an EMBL/GenBank/DDBJ whole genome shotgun (WGS) entry which is preliminary data.</text>
</comment>
<dbReference type="AlphaFoldDB" id="A0A2K4DFD3"/>
<reference evidence="4 5" key="1">
    <citation type="journal article" date="2016" name="Front. Microbiol.">
        <title>Comprehensive Phylogenetic Analysis of Bovine Non-aureus Staphylococci Species Based on Whole-Genome Sequencing.</title>
        <authorList>
            <person name="Naushad S."/>
            <person name="Barkema H.W."/>
            <person name="Luby C."/>
            <person name="Condas L.A."/>
            <person name="Nobrega D.B."/>
            <person name="Carson D.A."/>
            <person name="De Buck J."/>
        </authorList>
    </citation>
    <scope>NUCLEOTIDE SEQUENCE [LARGE SCALE GENOMIC DNA]</scope>
    <source>
        <strain evidence="3 4">SNUC 1409</strain>
        <strain evidence="2 6">SNUC 4143</strain>
        <strain evidence="1 5">SNUC 761</strain>
    </source>
</reference>
<protein>
    <recommendedName>
        <fullName evidence="7">YokE-like PH domain-containing protein</fullName>
    </recommendedName>
</protein>
<dbReference type="Proteomes" id="UP000242547">
    <property type="component" value="Unassembled WGS sequence"/>
</dbReference>
<evidence type="ECO:0000313" key="1">
    <source>
        <dbReference type="EMBL" id="PTE70857.1"/>
    </source>
</evidence>
<dbReference type="Proteomes" id="UP000242088">
    <property type="component" value="Unassembled WGS sequence"/>
</dbReference>
<evidence type="ECO:0000313" key="6">
    <source>
        <dbReference type="Proteomes" id="UP000243350"/>
    </source>
</evidence>
<evidence type="ECO:0000313" key="2">
    <source>
        <dbReference type="EMBL" id="PTF13254.1"/>
    </source>
</evidence>
<evidence type="ECO:0000313" key="5">
    <source>
        <dbReference type="Proteomes" id="UP000242547"/>
    </source>
</evidence>
<dbReference type="Proteomes" id="UP000243350">
    <property type="component" value="Unassembled WGS sequence"/>
</dbReference>
<evidence type="ECO:0000313" key="3">
    <source>
        <dbReference type="EMBL" id="PTF13778.1"/>
    </source>
</evidence>
<dbReference type="EMBL" id="PYZH01000060">
    <property type="protein sequence ID" value="PTF13254.1"/>
    <property type="molecule type" value="Genomic_DNA"/>
</dbReference>
<dbReference type="RefSeq" id="WP_103167591.1">
    <property type="nucleotide sequence ID" value="NZ_CP130489.1"/>
</dbReference>
<sequence>MENNEEKIIYSVHGAMKIFRAQAIPGTLYLLKDYIYFEADGILKNSEIKNTFYYKDLKSVKFGLSISPFRIVITEENSETWIFDQVPRKEGEKFVEMYNALNN</sequence>
<gene>
    <name evidence="1" type="ORF">BUY44_10500</name>
    <name evidence="3" type="ORF">BUY47_08055</name>
    <name evidence="2" type="ORF">BUY48_08955</name>
</gene>
<proteinExistence type="predicted"/>
<keyword evidence="4" id="KW-1185">Reference proteome</keyword>
<dbReference type="EMBL" id="PYZL01000099">
    <property type="protein sequence ID" value="PTE70857.1"/>
    <property type="molecule type" value="Genomic_DNA"/>
</dbReference>
<accession>A0A2K4DFD3</accession>
<evidence type="ECO:0008006" key="7">
    <source>
        <dbReference type="Google" id="ProtNLM"/>
    </source>
</evidence>
<reference evidence="1" key="3">
    <citation type="submission" date="2018-03" db="EMBL/GenBank/DDBJ databases">
        <authorList>
            <person name="Keele B.F."/>
        </authorList>
    </citation>
    <scope>NUCLEOTIDE SEQUENCE</scope>
    <source>
        <strain evidence="2">SNUC 4143</strain>
        <strain evidence="1">SNUC 761</strain>
    </source>
</reference>
<dbReference type="EMBL" id="PYZI01000008">
    <property type="protein sequence ID" value="PTF13778.1"/>
    <property type="molecule type" value="Genomic_DNA"/>
</dbReference>
<dbReference type="GeneID" id="48886769"/>
<reference evidence="3" key="2">
    <citation type="submission" date="2018-03" db="EMBL/GenBank/DDBJ databases">
        <authorList>
            <person name="Naushad S."/>
        </authorList>
    </citation>
    <scope>NUCLEOTIDE SEQUENCE</scope>
    <source>
        <strain evidence="3">SNUC 1409</strain>
    </source>
</reference>
<name>A0A2K4DFD3_9STAP</name>
<organism evidence="1 5">
    <name type="scientific">Staphylococcus devriesei</name>
    <dbReference type="NCBI Taxonomy" id="586733"/>
    <lineage>
        <taxon>Bacteria</taxon>
        <taxon>Bacillati</taxon>
        <taxon>Bacillota</taxon>
        <taxon>Bacilli</taxon>
        <taxon>Bacillales</taxon>
        <taxon>Staphylococcaceae</taxon>
        <taxon>Staphylococcus</taxon>
    </lineage>
</organism>